<feature type="region of interest" description="Disordered" evidence="2">
    <location>
        <begin position="295"/>
        <end position="322"/>
    </location>
</feature>
<dbReference type="AlphaFoldDB" id="A0A1B0FJX8"/>
<dbReference type="VEuPathDB" id="VectorBase:GMOY004118"/>
<keyword evidence="4" id="KW-1185">Reference proteome</keyword>
<evidence type="ECO:0008006" key="5">
    <source>
        <dbReference type="Google" id="ProtNLM"/>
    </source>
</evidence>
<dbReference type="GO" id="GO:0010824">
    <property type="term" value="P:regulation of centrosome duplication"/>
    <property type="evidence" value="ECO:0007669"/>
    <property type="project" value="TreeGrafter"/>
</dbReference>
<dbReference type="GO" id="GO:0005929">
    <property type="term" value="C:cilium"/>
    <property type="evidence" value="ECO:0007669"/>
    <property type="project" value="GOC"/>
</dbReference>
<feature type="compositionally biased region" description="Basic and acidic residues" evidence="2">
    <location>
        <begin position="310"/>
        <end position="322"/>
    </location>
</feature>
<dbReference type="InterPro" id="IPR030465">
    <property type="entry name" value="CEP131"/>
</dbReference>
<evidence type="ECO:0000256" key="1">
    <source>
        <dbReference type="SAM" id="Coils"/>
    </source>
</evidence>
<proteinExistence type="predicted"/>
<protein>
    <recommendedName>
        <fullName evidence="5">5-azacytidine-induced protein 1</fullName>
    </recommendedName>
</protein>
<feature type="region of interest" description="Disordered" evidence="2">
    <location>
        <begin position="377"/>
        <end position="410"/>
    </location>
</feature>
<keyword evidence="1" id="KW-0175">Coiled coil</keyword>
<dbReference type="EMBL" id="CCAG010020733">
    <property type="status" value="NOT_ANNOTATED_CDS"/>
    <property type="molecule type" value="Genomic_DNA"/>
</dbReference>
<evidence type="ECO:0000313" key="3">
    <source>
        <dbReference type="EnsemblMetazoa" id="GMOY004118-PA"/>
    </source>
</evidence>
<organism evidence="3 4">
    <name type="scientific">Glossina morsitans morsitans</name>
    <name type="common">Savannah tsetse fly</name>
    <dbReference type="NCBI Taxonomy" id="37546"/>
    <lineage>
        <taxon>Eukaryota</taxon>
        <taxon>Metazoa</taxon>
        <taxon>Ecdysozoa</taxon>
        <taxon>Arthropoda</taxon>
        <taxon>Hexapoda</taxon>
        <taxon>Insecta</taxon>
        <taxon>Pterygota</taxon>
        <taxon>Neoptera</taxon>
        <taxon>Endopterygota</taxon>
        <taxon>Diptera</taxon>
        <taxon>Brachycera</taxon>
        <taxon>Muscomorpha</taxon>
        <taxon>Hippoboscoidea</taxon>
        <taxon>Glossinidae</taxon>
        <taxon>Glossina</taxon>
    </lineage>
</organism>
<evidence type="ECO:0000256" key="2">
    <source>
        <dbReference type="SAM" id="MobiDB-lite"/>
    </source>
</evidence>
<evidence type="ECO:0000313" key="4">
    <source>
        <dbReference type="Proteomes" id="UP000092444"/>
    </source>
</evidence>
<feature type="coiled-coil region" evidence="1">
    <location>
        <begin position="845"/>
        <end position="936"/>
    </location>
</feature>
<feature type="coiled-coil region" evidence="1">
    <location>
        <begin position="653"/>
        <end position="747"/>
    </location>
</feature>
<dbReference type="GO" id="GO:0034451">
    <property type="term" value="C:centriolar satellite"/>
    <property type="evidence" value="ECO:0007669"/>
    <property type="project" value="TreeGrafter"/>
</dbReference>
<dbReference type="EnsemblMetazoa" id="GMOY004118-RA">
    <property type="protein sequence ID" value="GMOY004118-PA"/>
    <property type="gene ID" value="GMOY004118"/>
</dbReference>
<name>A0A1B0FJX8_GLOMM</name>
<sequence length="1195" mass="136907">MNTSNKSSEKFSMTDKNYKPISISPVNTKARFYICKQNLKSSTSADLLESISISRVQYQENCDRNQFSGTASNLGKSKQEKDIYSTTHSTFETVQNHNLATSNFKKSVRFGAHQNSEEIVAETYEYPKCPSEHCSCSTRSSSSNSQQGASPQCICNLTSFKYASTTNNHIPSNLLASKTFDKEGEIHVIRDYKNTVGHKLEGTLLEDLWQDENLKITDCQKLEIPLYLSKHSDLNTTLEKPQKPNNLEEVGPLHETYVLKMDNNLNSIDISNNSNNHLKVVASTSSIIKKKENNKTLSDATRKAANGRSPRSESDIQKRDIQKVENEDSNLLEFNIDKVDTWMSSYESLPQKLSLKTSMLDESFQKLTKETLEAMKTLDPDLENGPSAKEEDGKDSSSSHDNSQDDSTYDEIVSVIKEIEDDKKKDEIYAKTPDNKLQDILSYLDNVEDNCEKTLLETRLAIPTNHSEIGFVVEPDIVEDVPKLSDLLMLPNHQLARKIVALSLRANELANALLLSKEHVAKIRTEKQKILRSEKSNAALRMREQKKHYETIVCRHQGFIEQLLKDKGCLCEKVAALTRRLESQTQAWEHKLETEIARVKENILASEKIRRERWVKENTKKIKELTVKGLEAEINKMSTCHQKELTELKSQHQQQLLTALEEARVKHEQIENSIRESCTQDRESVIAKERAVLRERFEKQIEEEREVFNKQKQKFIEDFHQEKEKLLKDLKTREEDMQSRKLEWQKEKEIEFQRTTKEIQEKMLKHEEKYQNRLNTIEKQYEADFEVWKKEYENNCKMQQVEKENAIRQYYRAERDRQIDSIVQRMDAESLKNNEEFQVKTSRLKQKYEKDLQEAEVLEKSVREKYIETRNKLAESDAQLKNLQADIKRMKMELEHSKKMCKDFLNEREQLRENLKSELQGEMEGLKIERDQEIRQIHKRWAFRIVFNIYFTASLKGLGDKTTNLFSKKKDEAEKLAKEKVENAQKLAEEQAKKVGEAVQHTKSEAEDLAVGTGKKDCIVKNSEKNVDVPFFKAREAVGLAAAEAQKAGEVVGQGVNKATSVVDNTKNTLNNTVHQANVVAANTKHMAANIADASQQAAVNAVDQTKKAANEAINKSVKAAEQVVDQKMKDVEGAVDGAVKTIDQAVDHKMQEANQFVDQKRENLEKTIHGAASHAQESASQQATNLLGKLHLGK</sequence>
<dbReference type="GO" id="GO:0035735">
    <property type="term" value="P:intraciliary transport involved in cilium assembly"/>
    <property type="evidence" value="ECO:0007669"/>
    <property type="project" value="InterPro"/>
</dbReference>
<dbReference type="PANTHER" id="PTHR31540">
    <property type="entry name" value="CENTROSOMAL PROTEIN OF 131 KDA"/>
    <property type="match status" value="1"/>
</dbReference>
<reference evidence="3" key="1">
    <citation type="submission" date="2020-05" db="UniProtKB">
        <authorList>
            <consortium name="EnsemblMetazoa"/>
        </authorList>
    </citation>
    <scope>IDENTIFICATION</scope>
    <source>
        <strain evidence="3">Yale</strain>
    </source>
</reference>
<dbReference type="PhylomeDB" id="A0A1B0FJX8"/>
<accession>A0A1B0FJX8</accession>
<dbReference type="Proteomes" id="UP000092444">
    <property type="component" value="Unassembled WGS sequence"/>
</dbReference>
<dbReference type="PANTHER" id="PTHR31540:SF1">
    <property type="entry name" value="CENTROSOMAL PROTEIN OF 131 KDA"/>
    <property type="match status" value="1"/>
</dbReference>
<dbReference type="STRING" id="37546.A0A1B0FJX8"/>
<feature type="compositionally biased region" description="Basic and acidic residues" evidence="2">
    <location>
        <begin position="388"/>
        <end position="398"/>
    </location>
</feature>